<comment type="caution">
    <text evidence="1">The sequence shown here is derived from an EMBL/GenBank/DDBJ whole genome shotgun (WGS) entry which is preliminary data.</text>
</comment>
<dbReference type="VEuPathDB" id="FungiDB:QG37_05336"/>
<proteinExistence type="predicted"/>
<name>A0A0L0NUS3_CANAR</name>
<evidence type="ECO:0000313" key="2">
    <source>
        <dbReference type="Proteomes" id="UP000037122"/>
    </source>
</evidence>
<evidence type="ECO:0000313" key="1">
    <source>
        <dbReference type="EMBL" id="KND97921.1"/>
    </source>
</evidence>
<accession>A0A0L0NUS3</accession>
<protein>
    <submittedName>
        <fullName evidence="1">Uncharacterized protein</fullName>
    </submittedName>
</protein>
<sequence>MIGIKMLPDLWEGIERAARLCKHRKAASEPCENPARQLRLTKVREISLWKIDA</sequence>
<reference evidence="2" key="1">
    <citation type="journal article" date="2015" name="BMC Genomics">
        <title>Draft genome of a commonly misdiagnosed multidrug resistant pathogen Candida auris.</title>
        <authorList>
            <person name="Chatterjee S."/>
            <person name="Alampalli S.V."/>
            <person name="Nageshan R.K."/>
            <person name="Chettiar S.T."/>
            <person name="Joshi S."/>
            <person name="Tatu U.S."/>
        </authorList>
    </citation>
    <scope>NUCLEOTIDE SEQUENCE [LARGE SCALE GENOMIC DNA]</scope>
    <source>
        <strain evidence="2">6684</strain>
    </source>
</reference>
<dbReference type="Proteomes" id="UP000037122">
    <property type="component" value="Unassembled WGS sequence"/>
</dbReference>
<dbReference type="EMBL" id="LGST01000038">
    <property type="protein sequence ID" value="KND97921.1"/>
    <property type="molecule type" value="Genomic_DNA"/>
</dbReference>
<organism evidence="1 2">
    <name type="scientific">Candidozyma auris</name>
    <name type="common">Yeast</name>
    <name type="synonym">Candida auris</name>
    <dbReference type="NCBI Taxonomy" id="498019"/>
    <lineage>
        <taxon>Eukaryota</taxon>
        <taxon>Fungi</taxon>
        <taxon>Dikarya</taxon>
        <taxon>Ascomycota</taxon>
        <taxon>Saccharomycotina</taxon>
        <taxon>Pichiomycetes</taxon>
        <taxon>Metschnikowiaceae</taxon>
        <taxon>Candidozyma</taxon>
    </lineage>
</organism>
<gene>
    <name evidence="1" type="ORF">QG37_05336</name>
</gene>
<dbReference type="AlphaFoldDB" id="A0A0L0NUS3"/>